<accession>A0A3Q0G5P3</accession>
<dbReference type="AlphaFoldDB" id="A0A3Q0G5P3"/>
<evidence type="ECO:0000313" key="6">
    <source>
        <dbReference type="RefSeq" id="XP_025053750.1"/>
    </source>
</evidence>
<dbReference type="InterPro" id="IPR002935">
    <property type="entry name" value="SAM_O-MeTrfase"/>
</dbReference>
<evidence type="ECO:0000256" key="1">
    <source>
        <dbReference type="ARBA" id="ARBA00022603"/>
    </source>
</evidence>
<dbReference type="KEGG" id="asn:112549449"/>
<protein>
    <submittedName>
        <fullName evidence="6">Uncharacterized protein LOC112549449</fullName>
    </submittedName>
</protein>
<reference evidence="6" key="1">
    <citation type="submission" date="2025-08" db="UniProtKB">
        <authorList>
            <consortium name="RefSeq"/>
        </authorList>
    </citation>
    <scope>IDENTIFICATION</scope>
</reference>
<keyword evidence="2" id="KW-0808">Transferase</keyword>
<evidence type="ECO:0000313" key="5">
    <source>
        <dbReference type="Proteomes" id="UP000189705"/>
    </source>
</evidence>
<evidence type="ECO:0000256" key="3">
    <source>
        <dbReference type="ARBA" id="ARBA00022691"/>
    </source>
</evidence>
<organism evidence="5 6">
    <name type="scientific">Alligator sinensis</name>
    <name type="common">Chinese alligator</name>
    <dbReference type="NCBI Taxonomy" id="38654"/>
    <lineage>
        <taxon>Eukaryota</taxon>
        <taxon>Metazoa</taxon>
        <taxon>Chordata</taxon>
        <taxon>Craniata</taxon>
        <taxon>Vertebrata</taxon>
        <taxon>Euteleostomi</taxon>
        <taxon>Archelosauria</taxon>
        <taxon>Archosauria</taxon>
        <taxon>Crocodylia</taxon>
        <taxon>Alligatoridae</taxon>
        <taxon>Alligatorinae</taxon>
        <taxon>Alligator</taxon>
    </lineage>
</organism>
<dbReference type="Gene3D" id="3.40.50.150">
    <property type="entry name" value="Vaccinia Virus protein VP39"/>
    <property type="match status" value="1"/>
</dbReference>
<keyword evidence="3" id="KW-0949">S-adenosyl-L-methionine</keyword>
<comment type="similarity">
    <text evidence="4">Belongs to the class I-like SAM-binding methyltransferase superfamily. Cation-dependent O-methyltransferase family.</text>
</comment>
<proteinExistence type="inferred from homology"/>
<evidence type="ECO:0000256" key="2">
    <source>
        <dbReference type="ARBA" id="ARBA00022679"/>
    </source>
</evidence>
<gene>
    <name evidence="6" type="primary">LOC112549449</name>
</gene>
<dbReference type="GeneID" id="112549449"/>
<dbReference type="SUPFAM" id="SSF53335">
    <property type="entry name" value="S-adenosyl-L-methionine-dependent methyltransferases"/>
    <property type="match status" value="1"/>
</dbReference>
<dbReference type="RefSeq" id="XP_025053750.1">
    <property type="nucleotide sequence ID" value="XM_025197965.1"/>
</dbReference>
<dbReference type="GO" id="GO:0008757">
    <property type="term" value="F:S-adenosylmethionine-dependent methyltransferase activity"/>
    <property type="evidence" value="ECO:0007669"/>
    <property type="project" value="TreeGrafter"/>
</dbReference>
<name>A0A3Q0G5P3_ALLSI</name>
<dbReference type="Proteomes" id="UP000189705">
    <property type="component" value="Unplaced"/>
</dbReference>
<dbReference type="InParanoid" id="A0A3Q0G5P3"/>
<dbReference type="InterPro" id="IPR050362">
    <property type="entry name" value="Cation-dep_OMT"/>
</dbReference>
<dbReference type="PANTHER" id="PTHR10509">
    <property type="entry name" value="O-METHYLTRANSFERASE-RELATED"/>
    <property type="match status" value="1"/>
</dbReference>
<dbReference type="InterPro" id="IPR029063">
    <property type="entry name" value="SAM-dependent_MTases_sf"/>
</dbReference>
<evidence type="ECO:0000256" key="4">
    <source>
        <dbReference type="ARBA" id="ARBA00023453"/>
    </source>
</evidence>
<dbReference type="GO" id="GO:0032259">
    <property type="term" value="P:methylation"/>
    <property type="evidence" value="ECO:0007669"/>
    <property type="project" value="UniProtKB-KW"/>
</dbReference>
<dbReference type="PROSITE" id="PS51682">
    <property type="entry name" value="SAM_OMT_I"/>
    <property type="match status" value="1"/>
</dbReference>
<dbReference type="Pfam" id="PF01596">
    <property type="entry name" value="Methyltransf_3"/>
    <property type="match status" value="1"/>
</dbReference>
<keyword evidence="1" id="KW-0489">Methyltransferase</keyword>
<dbReference type="GO" id="GO:0008171">
    <property type="term" value="F:O-methyltransferase activity"/>
    <property type="evidence" value="ECO:0007669"/>
    <property type="project" value="InterPro"/>
</dbReference>
<dbReference type="STRING" id="38654.A0A3Q0G5P3"/>
<dbReference type="PANTHER" id="PTHR10509:SF14">
    <property type="entry name" value="CAFFEOYL-COA O-METHYLTRANSFERASE 3-RELATED"/>
    <property type="match status" value="1"/>
</dbReference>
<keyword evidence="5" id="KW-1185">Reference proteome</keyword>
<sequence length="216" mass="24352">MQGQVFRMLVHIIGANRILFIGRLKGYSVLAMAEAMPDDGKIIACVEVPYFGVNGQEALYDAFHGKKILETNSGQSGGQFIWGDIHVERLHAVGKHFDTVFIDADQREPANYYNFVLENHLLREDGVICMENTLMKGQVYLENIPDENVLAVRKLNTVINSDPCVEQAFLLQKQVVKSNVFWGYRRYCILDHLRCDGKAADVTGGGRKSMHCRGRC</sequence>